<reference evidence="2 3" key="1">
    <citation type="submission" date="2017-03" db="EMBL/GenBank/DDBJ databases">
        <title>Whole genome sequences of fourteen strains of Bradyrhizobium canariense and one strain of Bradyrhizobium japonicum isolated from Lupinus (Papilionoideae: Genisteae) species in Algeria.</title>
        <authorList>
            <person name="Crovadore J."/>
            <person name="Chekireb D."/>
            <person name="Brachmann A."/>
            <person name="Chablais R."/>
            <person name="Cochard B."/>
            <person name="Lefort F."/>
        </authorList>
    </citation>
    <scope>NUCLEOTIDE SEQUENCE [LARGE SCALE GENOMIC DNA]</scope>
    <source>
        <strain evidence="2 3">UBMA195</strain>
    </source>
</reference>
<feature type="transmembrane region" description="Helical" evidence="1">
    <location>
        <begin position="159"/>
        <end position="180"/>
    </location>
</feature>
<dbReference type="EMBL" id="NAFI01000187">
    <property type="protein sequence ID" value="OSJ03245.1"/>
    <property type="molecule type" value="Genomic_DNA"/>
</dbReference>
<proteinExistence type="predicted"/>
<keyword evidence="1" id="KW-1133">Transmembrane helix</keyword>
<evidence type="ECO:0008006" key="4">
    <source>
        <dbReference type="Google" id="ProtNLM"/>
    </source>
</evidence>
<gene>
    <name evidence="2" type="ORF">BSZ18_32460</name>
</gene>
<feature type="transmembrane region" description="Helical" evidence="1">
    <location>
        <begin position="89"/>
        <end position="112"/>
    </location>
</feature>
<sequence length="356" mass="37744">MIAALRNQTLSAFGTPHAAAGLGLVSLAAALVFAAGQLGPHPSLLQGWLLAFAIWSCAPIGSVTLLLIHRLTGGHWGFVAGTVLRPLAAMMPLVAIAFVPVLAGLTSIYPWAADPIQIKPDIARWYLGQPWFVLRAVIALIGWSVLGVIFGLGLGGRLLAALGLAFFGFTISMVAVDWFLSVEPHYVSTAFASMIAIQQLLAALAVVAVLATSNVDGKALSDIGSLLIATLLGVVYLEYMTYVVAWYGDLPHKAEWFLRRSTDVWTNILVVTFVTGAVLPFAMLLLVDVRRSPAGLRIVGLLLFFGSVMHFAWLLVPAFSAQVHVALTALGALLTLTVASVLFGQGIASAEVRHAE</sequence>
<dbReference type="AlphaFoldDB" id="A0A1X3F0U5"/>
<feature type="transmembrane region" description="Helical" evidence="1">
    <location>
        <begin position="268"/>
        <end position="287"/>
    </location>
</feature>
<feature type="transmembrane region" description="Helical" evidence="1">
    <location>
        <begin position="223"/>
        <end position="248"/>
    </location>
</feature>
<dbReference type="Proteomes" id="UP000193553">
    <property type="component" value="Unassembled WGS sequence"/>
</dbReference>
<dbReference type="PANTHER" id="PTHR43044:SF1">
    <property type="entry name" value="QUINOL:CYTOCHROME C OXIDOREDUCTASE QUINONE-BINDING SUBUNIT 2"/>
    <property type="match status" value="1"/>
</dbReference>
<feature type="transmembrane region" description="Helical" evidence="1">
    <location>
        <begin position="44"/>
        <end position="68"/>
    </location>
</feature>
<evidence type="ECO:0000313" key="2">
    <source>
        <dbReference type="EMBL" id="OSJ03245.1"/>
    </source>
</evidence>
<dbReference type="OrthoDB" id="140980at2"/>
<dbReference type="RefSeq" id="WP_085361799.1">
    <property type="nucleotide sequence ID" value="NZ_NAFC01000177.1"/>
</dbReference>
<name>A0A1X3F0U5_9BRAD</name>
<feature type="transmembrane region" description="Helical" evidence="1">
    <location>
        <begin position="321"/>
        <end position="343"/>
    </location>
</feature>
<comment type="caution">
    <text evidence="2">The sequence shown here is derived from an EMBL/GenBank/DDBJ whole genome shotgun (WGS) entry which is preliminary data.</text>
</comment>
<accession>A0A1X3F0U5</accession>
<feature type="transmembrane region" description="Helical" evidence="1">
    <location>
        <begin position="186"/>
        <end position="211"/>
    </location>
</feature>
<keyword evidence="1" id="KW-0812">Transmembrane</keyword>
<keyword evidence="1" id="KW-0472">Membrane</keyword>
<evidence type="ECO:0000313" key="3">
    <source>
        <dbReference type="Proteomes" id="UP000193553"/>
    </source>
</evidence>
<evidence type="ECO:0000256" key="1">
    <source>
        <dbReference type="SAM" id="Phobius"/>
    </source>
</evidence>
<feature type="transmembrane region" description="Helical" evidence="1">
    <location>
        <begin position="132"/>
        <end position="152"/>
    </location>
</feature>
<organism evidence="2 3">
    <name type="scientific">Bradyrhizobium canariense</name>
    <dbReference type="NCBI Taxonomy" id="255045"/>
    <lineage>
        <taxon>Bacteria</taxon>
        <taxon>Pseudomonadati</taxon>
        <taxon>Pseudomonadota</taxon>
        <taxon>Alphaproteobacteria</taxon>
        <taxon>Hyphomicrobiales</taxon>
        <taxon>Nitrobacteraceae</taxon>
        <taxon>Bradyrhizobium</taxon>
    </lineage>
</organism>
<dbReference type="PANTHER" id="PTHR43044">
    <property type="match status" value="1"/>
</dbReference>
<protein>
    <recommendedName>
        <fullName evidence="4">Quinol:cytochrome c oxidoreductase quinone-binding subunit 2</fullName>
    </recommendedName>
</protein>
<feature type="transmembrane region" description="Helical" evidence="1">
    <location>
        <begin position="294"/>
        <end position="315"/>
    </location>
</feature>